<evidence type="ECO:0000313" key="3">
    <source>
        <dbReference type="EMBL" id="AGB40652.1"/>
    </source>
</evidence>
<reference evidence="4" key="1">
    <citation type="submission" date="2012-02" db="EMBL/GenBank/DDBJ databases">
        <title>The complete genome of Halobacteroides halobius DSM 5150.</title>
        <authorList>
            <person name="Lucas S."/>
            <person name="Copeland A."/>
            <person name="Lapidus A."/>
            <person name="Glavina del Rio T."/>
            <person name="Dalin E."/>
            <person name="Tice H."/>
            <person name="Bruce D."/>
            <person name="Goodwin L."/>
            <person name="Pitluck S."/>
            <person name="Peters L."/>
            <person name="Mikhailova N."/>
            <person name="Gu W."/>
            <person name="Kyrpides N."/>
            <person name="Mavromatis K."/>
            <person name="Ivanova N."/>
            <person name="Brettin T."/>
            <person name="Detter J.C."/>
            <person name="Han C."/>
            <person name="Larimer F."/>
            <person name="Land M."/>
            <person name="Hauser L."/>
            <person name="Markowitz V."/>
            <person name="Cheng J.-F."/>
            <person name="Hugenholtz P."/>
            <person name="Woyke T."/>
            <person name="Wu D."/>
            <person name="Tindall B."/>
            <person name="Pomrenke H."/>
            <person name="Brambilla E."/>
            <person name="Klenk H.-P."/>
            <person name="Eisen J.A."/>
        </authorList>
    </citation>
    <scope>NUCLEOTIDE SEQUENCE [LARGE SCALE GENOMIC DNA]</scope>
    <source>
        <strain evidence="4">ATCC 35273 / DSM 5150 / MD-1</strain>
    </source>
</reference>
<feature type="transmembrane region" description="Helical" evidence="2">
    <location>
        <begin position="39"/>
        <end position="60"/>
    </location>
</feature>
<name>L0K5U4_HALHC</name>
<dbReference type="Proteomes" id="UP000010880">
    <property type="component" value="Chromosome"/>
</dbReference>
<dbReference type="STRING" id="748449.Halha_0679"/>
<feature type="region of interest" description="Disordered" evidence="1">
    <location>
        <begin position="66"/>
        <end position="129"/>
    </location>
</feature>
<accession>L0K5U4</accession>
<keyword evidence="2" id="KW-0472">Membrane</keyword>
<evidence type="ECO:0000313" key="4">
    <source>
        <dbReference type="Proteomes" id="UP000010880"/>
    </source>
</evidence>
<keyword evidence="2" id="KW-0812">Transmembrane</keyword>
<feature type="compositionally biased region" description="Basic and acidic residues" evidence="1">
    <location>
        <begin position="82"/>
        <end position="94"/>
    </location>
</feature>
<protein>
    <submittedName>
        <fullName evidence="3">Uncharacterized protein</fullName>
    </submittedName>
</protein>
<feature type="transmembrane region" description="Helical" evidence="2">
    <location>
        <begin position="9"/>
        <end position="33"/>
    </location>
</feature>
<dbReference type="RefSeq" id="WP_015326378.1">
    <property type="nucleotide sequence ID" value="NC_019978.1"/>
</dbReference>
<keyword evidence="2" id="KW-1133">Transmembrane helix</keyword>
<dbReference type="EMBL" id="CP003359">
    <property type="protein sequence ID" value="AGB40652.1"/>
    <property type="molecule type" value="Genomic_DNA"/>
</dbReference>
<dbReference type="HOGENOM" id="CLU_1945763_0_0_9"/>
<evidence type="ECO:0000256" key="1">
    <source>
        <dbReference type="SAM" id="MobiDB-lite"/>
    </source>
</evidence>
<proteinExistence type="predicted"/>
<sequence length="129" mass="14063">MKLLAKKLALLFFVIAISVISLVGIGSSLNWITILKRDLIGGLLFSLLGGVIGQLVAYNLDNFGIDENSKPREEVAASQADTADKNEQKSKMESLEFDTVDQTEENVVNMAQEDPAKMADLVSNMSDQD</sequence>
<dbReference type="AlphaFoldDB" id="L0K5U4"/>
<gene>
    <name evidence="3" type="ordered locus">Halha_0679</name>
</gene>
<evidence type="ECO:0000256" key="2">
    <source>
        <dbReference type="SAM" id="Phobius"/>
    </source>
</evidence>
<organism evidence="3 4">
    <name type="scientific">Halobacteroides halobius (strain ATCC 35273 / DSM 5150 / MD-1)</name>
    <dbReference type="NCBI Taxonomy" id="748449"/>
    <lineage>
        <taxon>Bacteria</taxon>
        <taxon>Bacillati</taxon>
        <taxon>Bacillota</taxon>
        <taxon>Clostridia</taxon>
        <taxon>Halanaerobiales</taxon>
        <taxon>Halobacteroidaceae</taxon>
        <taxon>Halobacteroides</taxon>
    </lineage>
</organism>
<dbReference type="KEGG" id="hhl:Halha_0679"/>
<feature type="compositionally biased region" description="Acidic residues" evidence="1">
    <location>
        <begin position="95"/>
        <end position="104"/>
    </location>
</feature>
<keyword evidence="4" id="KW-1185">Reference proteome</keyword>